<proteinExistence type="predicted"/>
<dbReference type="Pfam" id="PF14559">
    <property type="entry name" value="TPR_19"/>
    <property type="match status" value="1"/>
</dbReference>
<sequence>MRIAVIGNCHADIVAQSVRAAIRDQTADCRHIISYKTISDTDRAFVEAADRILIQITDFKPDQAISALIARKSDMIGRFPLIAASFLYPGAGKPHPKAAASRSFFCPSGYYEGQLSERLLIDLMQAHADEPPEAIVERYLAHDYAATLDLDRLFEINRLKMRRIGEAAGLDVWPLVERRFRDIPLFWTYLHPSGDLLRPIARHALNQLNLGLTPATIEVAIGEIKEPLGFSHMPLHPSIVRHFGIEWAGPAYRYRLMPDGRFTAAEFAIRFITFAHDAPLRQAVFDVHRHVGVDAAVKVLEAARARSPDNGDVLINLAIGFWKLGQLNPAIEATTAALELDPTQTEWVRFLCILLRQARLV</sequence>
<keyword evidence="4" id="KW-1185">Reference proteome</keyword>
<dbReference type="PROSITE" id="PS50005">
    <property type="entry name" value="TPR"/>
    <property type="match status" value="1"/>
</dbReference>
<gene>
    <name evidence="3" type="ORF">SAMN05421828_11837</name>
</gene>
<dbReference type="RefSeq" id="WP_029314686.1">
    <property type="nucleotide sequence ID" value="NZ_FTNE01000018.1"/>
</dbReference>
<dbReference type="AlphaFoldDB" id="A0A8G2CM82"/>
<organism evidence="3 4">
    <name type="scientific">Acidiphilium rubrum</name>
    <dbReference type="NCBI Taxonomy" id="526"/>
    <lineage>
        <taxon>Bacteria</taxon>
        <taxon>Pseudomonadati</taxon>
        <taxon>Pseudomonadota</taxon>
        <taxon>Alphaproteobacteria</taxon>
        <taxon>Acetobacterales</taxon>
        <taxon>Acidocellaceae</taxon>
        <taxon>Acidiphilium</taxon>
    </lineage>
</organism>
<evidence type="ECO:0000313" key="4">
    <source>
        <dbReference type="Proteomes" id="UP000186308"/>
    </source>
</evidence>
<dbReference type="Proteomes" id="UP000186308">
    <property type="component" value="Unassembled WGS sequence"/>
</dbReference>
<keyword evidence="1" id="KW-0802">TPR repeat</keyword>
<reference evidence="3 4" key="1">
    <citation type="submission" date="2017-01" db="EMBL/GenBank/DDBJ databases">
        <authorList>
            <person name="Varghese N."/>
            <person name="Submissions S."/>
        </authorList>
    </citation>
    <scope>NUCLEOTIDE SEQUENCE [LARGE SCALE GENOMIC DNA]</scope>
    <source>
        <strain evidence="3 4">ATCC 35905</strain>
    </source>
</reference>
<accession>A0A8G2CM82</accession>
<feature type="repeat" description="TPR" evidence="1">
    <location>
        <begin position="311"/>
        <end position="344"/>
    </location>
</feature>
<evidence type="ECO:0000313" key="3">
    <source>
        <dbReference type="EMBL" id="SIR18514.1"/>
    </source>
</evidence>
<comment type="caution">
    <text evidence="3">The sequence shown here is derived from an EMBL/GenBank/DDBJ whole genome shotgun (WGS) entry which is preliminary data.</text>
</comment>
<dbReference type="EMBL" id="FTNE01000018">
    <property type="protein sequence ID" value="SIR18514.1"/>
    <property type="molecule type" value="Genomic_DNA"/>
</dbReference>
<dbReference type="InterPro" id="IPR011990">
    <property type="entry name" value="TPR-like_helical_dom_sf"/>
</dbReference>
<dbReference type="InterPro" id="IPR019734">
    <property type="entry name" value="TPR_rpt"/>
</dbReference>
<dbReference type="Gene3D" id="1.25.40.10">
    <property type="entry name" value="Tetratricopeptide repeat domain"/>
    <property type="match status" value="1"/>
</dbReference>
<protein>
    <submittedName>
        <fullName evidence="3">Tetratricopeptide repeat-containing protein</fullName>
    </submittedName>
</protein>
<dbReference type="Gene3D" id="3.40.50.12080">
    <property type="match status" value="1"/>
</dbReference>
<dbReference type="OrthoDB" id="7273772at2"/>
<evidence type="ECO:0000259" key="2">
    <source>
        <dbReference type="Pfam" id="PF18588"/>
    </source>
</evidence>
<feature type="domain" description="Polysaccharide biosynthesis enzyme WcbI" evidence="2">
    <location>
        <begin position="3"/>
        <end position="210"/>
    </location>
</feature>
<dbReference type="SUPFAM" id="SSF48452">
    <property type="entry name" value="TPR-like"/>
    <property type="match status" value="1"/>
</dbReference>
<name>A0A8G2CM82_ACIRU</name>
<dbReference type="Pfam" id="PF18588">
    <property type="entry name" value="WcbI"/>
    <property type="match status" value="1"/>
</dbReference>
<evidence type="ECO:0000256" key="1">
    <source>
        <dbReference type="PROSITE-ProRule" id="PRU00339"/>
    </source>
</evidence>
<dbReference type="InterPro" id="IPR041307">
    <property type="entry name" value="WcbI"/>
</dbReference>